<proteinExistence type="predicted"/>
<accession>A0A1H5PJC8</accession>
<reference evidence="2" key="1">
    <citation type="submission" date="2016-10" db="EMBL/GenBank/DDBJ databases">
        <authorList>
            <person name="Varghese N."/>
            <person name="Submissions S."/>
        </authorList>
    </citation>
    <scope>NUCLEOTIDE SEQUENCE [LARGE SCALE GENOMIC DNA]</scope>
    <source>
        <strain evidence="2">DSM 45237</strain>
    </source>
</reference>
<keyword evidence="2" id="KW-1185">Reference proteome</keyword>
<dbReference type="Proteomes" id="UP000181980">
    <property type="component" value="Unassembled WGS sequence"/>
</dbReference>
<evidence type="ECO:0000313" key="2">
    <source>
        <dbReference type="Proteomes" id="UP000181980"/>
    </source>
</evidence>
<protein>
    <submittedName>
        <fullName evidence="1">Phage portal protein</fullName>
    </submittedName>
</protein>
<dbReference type="Gene3D" id="3.30.1120.70">
    <property type="match status" value="1"/>
</dbReference>
<dbReference type="STRING" id="561176.SAMN04488561_4473"/>
<dbReference type="EMBL" id="FNUC01000004">
    <property type="protein sequence ID" value="SEF13784.1"/>
    <property type="molecule type" value="Genomic_DNA"/>
</dbReference>
<evidence type="ECO:0000313" key="1">
    <source>
        <dbReference type="EMBL" id="SEF13784.1"/>
    </source>
</evidence>
<dbReference type="Gene3D" id="1.20.1270.210">
    <property type="match status" value="1"/>
</dbReference>
<dbReference type="AlphaFoldDB" id="A0A1H5PJC8"/>
<organism evidence="1 2">
    <name type="scientific">Jiangella alba</name>
    <dbReference type="NCBI Taxonomy" id="561176"/>
    <lineage>
        <taxon>Bacteria</taxon>
        <taxon>Bacillati</taxon>
        <taxon>Actinomycetota</taxon>
        <taxon>Actinomycetes</taxon>
        <taxon>Jiangellales</taxon>
        <taxon>Jiangellaceae</taxon>
        <taxon>Jiangella</taxon>
    </lineage>
</organism>
<name>A0A1H5PJC8_9ACTN</name>
<sequence>MSIPAVAGGRNLICNLARNPLRAFRNETEVATPAWMYRTNGGTSPFHRMLWTLDDLVFSGWSLWAVERSTAGQITDAARVPREWWNFDPDSFEIFVQGQTVTPESVLLIPGPHEGLLEMAETTIRAAVDLERAWAMRVRRPIPAVEVHSTDDTPRTDTEIHELVDSVNEVIDGGGGVFHTPSDIEVKSHGDTVLDLLVQGRNAVTLDFGRYLSVPGVKLDAALASASLQYSTAVDGRNEFVDTTARFWLTPIEARLSLDDVVPRGQRVAFDLSDMTDIPQTGQAPATED</sequence>
<gene>
    <name evidence="1" type="ORF">SAMN04488561_4473</name>
</gene>
<dbReference type="Gene3D" id="3.40.140.120">
    <property type="match status" value="1"/>
</dbReference>